<feature type="transmembrane region" description="Helical" evidence="7">
    <location>
        <begin position="136"/>
        <end position="156"/>
    </location>
</feature>
<name>A0A892I260_9BURK</name>
<comment type="similarity">
    <text evidence="7">Belongs to the UPF0761 family.</text>
</comment>
<protein>
    <recommendedName>
        <fullName evidence="7">UPF0761 membrane protein I6K02_13270</fullName>
    </recommendedName>
</protein>
<sequence>MPKPSVDLDTIKRLAQFAARRSAEDRIPQVAGSLTFTTMLALVPLVTVAFALFTAFPMFASFQISLQGFLADHLMPAQFNTQIFKYLNQFAAKAKGLTTAGLIVLVVTSVMTMMTIESAFNLIWRVRKPRPLAQRVLAYWALITLGPLLFGVSLSISSYLFTQSLAFTGAAQSTSIVEWLLTLASLPLTVLAFTLLYVYLPNCTVAWRDAVIGGLFAAIAFELAKRGFGYYVRRIPTYTAVYGAFAALPVFLLWVYLSWFIALLGAMVASALPAIRVGQFHRIHYAGSDLLDALDMLARLAEARAAGKPGYTTLRLATMLRCDMETAQRLLTTLEEREWVARIDGGDVAPRYILLANPEQLTLAQLFDVLVIDRTELTYQLQRRRSHIDGAALLAVLSSERFDVSLASLIAAHRAAGGQPAADEAGQAPGGVADPHARPPRTA</sequence>
<dbReference type="InterPro" id="IPR036388">
    <property type="entry name" value="WH-like_DNA-bd_sf"/>
</dbReference>
<dbReference type="RefSeq" id="WP_035972527.1">
    <property type="nucleotide sequence ID" value="NZ_CABVPR010000055.1"/>
</dbReference>
<dbReference type="InterPro" id="IPR023679">
    <property type="entry name" value="UPF0761_bac"/>
</dbReference>
<dbReference type="Gene3D" id="1.10.10.10">
    <property type="entry name" value="Winged helix-like DNA-binding domain superfamily/Winged helix DNA-binding domain"/>
    <property type="match status" value="1"/>
</dbReference>
<evidence type="ECO:0000313" key="9">
    <source>
        <dbReference type="EMBL" id="QRO76862.1"/>
    </source>
</evidence>
<feature type="transmembrane region" description="Helical" evidence="7">
    <location>
        <begin position="100"/>
        <end position="124"/>
    </location>
</feature>
<evidence type="ECO:0000256" key="2">
    <source>
        <dbReference type="ARBA" id="ARBA00022475"/>
    </source>
</evidence>
<feature type="transmembrane region" description="Helical" evidence="7">
    <location>
        <begin position="30"/>
        <end position="56"/>
    </location>
</feature>
<dbReference type="NCBIfam" id="TIGR00765">
    <property type="entry name" value="yihY_not_rbn"/>
    <property type="match status" value="1"/>
</dbReference>
<evidence type="ECO:0000256" key="5">
    <source>
        <dbReference type="ARBA" id="ARBA00022989"/>
    </source>
</evidence>
<feature type="transmembrane region" description="Helical" evidence="7">
    <location>
        <begin position="244"/>
        <end position="272"/>
    </location>
</feature>
<keyword evidence="3" id="KW-0997">Cell inner membrane</keyword>
<feature type="region of interest" description="Disordered" evidence="8">
    <location>
        <begin position="418"/>
        <end position="443"/>
    </location>
</feature>
<gene>
    <name evidence="9" type="ORF">I6K02_13270</name>
</gene>
<comment type="caution">
    <text evidence="7">Lacks conserved residue(s) required for the propagation of feature annotation.</text>
</comment>
<evidence type="ECO:0000256" key="8">
    <source>
        <dbReference type="SAM" id="MobiDB-lite"/>
    </source>
</evidence>
<reference evidence="9 10" key="1">
    <citation type="submission" date="2021-02" db="EMBL/GenBank/DDBJ databases">
        <title>FDA dAtabase for Regulatory Grade micrObial Sequences (FDA-ARGOS): Supporting development and validation of Infectious Disease Dx tests.</title>
        <authorList>
            <person name="Minogue T."/>
            <person name="Wolcott M."/>
            <person name="Wasieloski L."/>
            <person name="Aguilar W."/>
            <person name="Moore D."/>
            <person name="Jaissle J."/>
            <person name="Tallon L."/>
            <person name="Sadzewicz L."/>
            <person name="Zhao X."/>
            <person name="Boylan J."/>
            <person name="Ott S."/>
            <person name="Bowen H."/>
            <person name="Vavikolanu K."/>
            <person name="Mehta A."/>
            <person name="Aluvathingal J."/>
            <person name="Nadendla S."/>
            <person name="Yan Y."/>
            <person name="Sichtig H."/>
        </authorList>
    </citation>
    <scope>NUCLEOTIDE SEQUENCE [LARGE SCALE GENOMIC DNA]</scope>
    <source>
        <strain evidence="9 10">FDAARGOS_1272</strain>
    </source>
</reference>
<keyword evidence="5 7" id="KW-1133">Transmembrane helix</keyword>
<keyword evidence="10" id="KW-1185">Reference proteome</keyword>
<accession>A0A892I260</accession>
<dbReference type="AlphaFoldDB" id="A0A892I260"/>
<keyword evidence="2 7" id="KW-1003">Cell membrane</keyword>
<dbReference type="InterPro" id="IPR017039">
    <property type="entry name" value="Virul_fac_BrkB"/>
</dbReference>
<dbReference type="PANTHER" id="PTHR30213">
    <property type="entry name" value="INNER MEMBRANE PROTEIN YHJD"/>
    <property type="match status" value="1"/>
</dbReference>
<evidence type="ECO:0000256" key="7">
    <source>
        <dbReference type="HAMAP-Rule" id="MF_00672"/>
    </source>
</evidence>
<evidence type="ECO:0000256" key="4">
    <source>
        <dbReference type="ARBA" id="ARBA00022692"/>
    </source>
</evidence>
<dbReference type="GeneID" id="93127621"/>
<evidence type="ECO:0000256" key="3">
    <source>
        <dbReference type="ARBA" id="ARBA00022519"/>
    </source>
</evidence>
<keyword evidence="6 7" id="KW-0472">Membrane</keyword>
<keyword evidence="4 7" id="KW-0812">Transmembrane</keyword>
<dbReference type="Proteomes" id="UP000625568">
    <property type="component" value="Chromosome 1"/>
</dbReference>
<organism evidence="9 10">
    <name type="scientific">Burkholderia dolosa</name>
    <dbReference type="NCBI Taxonomy" id="152500"/>
    <lineage>
        <taxon>Bacteria</taxon>
        <taxon>Pseudomonadati</taxon>
        <taxon>Pseudomonadota</taxon>
        <taxon>Betaproteobacteria</taxon>
        <taxon>Burkholderiales</taxon>
        <taxon>Burkholderiaceae</taxon>
        <taxon>Burkholderia</taxon>
        <taxon>Burkholderia cepacia complex</taxon>
    </lineage>
</organism>
<evidence type="ECO:0000256" key="1">
    <source>
        <dbReference type="ARBA" id="ARBA00004651"/>
    </source>
</evidence>
<comment type="subcellular location">
    <subcellularLocation>
        <location evidence="1 7">Cell membrane</location>
        <topology evidence="1 7">Multi-pass membrane protein</topology>
    </subcellularLocation>
</comment>
<evidence type="ECO:0000313" key="10">
    <source>
        <dbReference type="Proteomes" id="UP000625568"/>
    </source>
</evidence>
<feature type="transmembrane region" description="Helical" evidence="7">
    <location>
        <begin position="176"/>
        <end position="199"/>
    </location>
</feature>
<dbReference type="HAMAP" id="MF_00672">
    <property type="entry name" value="UPF0761"/>
    <property type="match status" value="1"/>
</dbReference>
<dbReference type="GO" id="GO:0005886">
    <property type="term" value="C:plasma membrane"/>
    <property type="evidence" value="ECO:0007669"/>
    <property type="project" value="UniProtKB-SubCell"/>
</dbReference>
<evidence type="ECO:0000256" key="6">
    <source>
        <dbReference type="ARBA" id="ARBA00023136"/>
    </source>
</evidence>
<dbReference type="PANTHER" id="PTHR30213:SF0">
    <property type="entry name" value="UPF0761 MEMBRANE PROTEIN YIHY"/>
    <property type="match status" value="1"/>
</dbReference>
<dbReference type="EMBL" id="CP069482">
    <property type="protein sequence ID" value="QRO76862.1"/>
    <property type="molecule type" value="Genomic_DNA"/>
</dbReference>
<dbReference type="Pfam" id="PF03631">
    <property type="entry name" value="Virul_fac_BrkB"/>
    <property type="match status" value="1"/>
</dbReference>
<proteinExistence type="inferred from homology"/>